<dbReference type="InterPro" id="IPR014016">
    <property type="entry name" value="UvrD-like_ATP-bd"/>
</dbReference>
<dbReference type="InterPro" id="IPR027417">
    <property type="entry name" value="P-loop_NTPase"/>
</dbReference>
<dbReference type="Gene3D" id="3.40.50.300">
    <property type="entry name" value="P-loop containing nucleotide triphosphate hydrolases"/>
    <property type="match status" value="2"/>
</dbReference>
<evidence type="ECO:0000313" key="11">
    <source>
        <dbReference type="EMBL" id="UQF78385.1"/>
    </source>
</evidence>
<dbReference type="Pfam" id="PF13361">
    <property type="entry name" value="UvrD_C"/>
    <property type="match status" value="1"/>
</dbReference>
<evidence type="ECO:0000256" key="6">
    <source>
        <dbReference type="ARBA" id="ARBA00034617"/>
    </source>
</evidence>
<dbReference type="PANTHER" id="PTHR11070">
    <property type="entry name" value="UVRD / RECB / PCRA DNA HELICASE FAMILY MEMBER"/>
    <property type="match status" value="1"/>
</dbReference>
<name>A0A9E7DCD3_9ACTN</name>
<dbReference type="PROSITE" id="PS51198">
    <property type="entry name" value="UVRD_HELICASE_ATP_BIND"/>
    <property type="match status" value="1"/>
</dbReference>
<keyword evidence="5" id="KW-0413">Isomerase</keyword>
<dbReference type="Pfam" id="PF00580">
    <property type="entry name" value="UvrD-helicase"/>
    <property type="match status" value="1"/>
</dbReference>
<comment type="caution">
    <text evidence="9">Lacks conserved residue(s) required for the propagation of feature annotation.</text>
</comment>
<reference evidence="11" key="1">
    <citation type="submission" date="2022-05" db="EMBL/GenBank/DDBJ databases">
        <title>Using nanopore sequencing to obtain complete genomes from saliva samples.</title>
        <authorList>
            <person name="Baker J.L."/>
        </authorList>
    </citation>
    <scope>NUCLEOTIDE SEQUENCE</scope>
    <source>
        <strain evidence="11">JCVI-JB-Lp32</strain>
    </source>
</reference>
<evidence type="ECO:0000256" key="4">
    <source>
        <dbReference type="ARBA" id="ARBA00022840"/>
    </source>
</evidence>
<evidence type="ECO:0000256" key="1">
    <source>
        <dbReference type="ARBA" id="ARBA00022741"/>
    </source>
</evidence>
<feature type="domain" description="UvrD-like helicase ATP-binding" evidence="10">
    <location>
        <begin position="1"/>
        <end position="189"/>
    </location>
</feature>
<dbReference type="GO" id="GO:0000725">
    <property type="term" value="P:recombinational repair"/>
    <property type="evidence" value="ECO:0007669"/>
    <property type="project" value="TreeGrafter"/>
</dbReference>
<dbReference type="GO" id="GO:0009338">
    <property type="term" value="C:exodeoxyribonuclease V complex"/>
    <property type="evidence" value="ECO:0007669"/>
    <property type="project" value="TreeGrafter"/>
</dbReference>
<proteinExistence type="predicted"/>
<evidence type="ECO:0000259" key="10">
    <source>
        <dbReference type="PROSITE" id="PS51198"/>
    </source>
</evidence>
<evidence type="ECO:0000256" key="5">
    <source>
        <dbReference type="ARBA" id="ARBA00023235"/>
    </source>
</evidence>
<dbReference type="PANTHER" id="PTHR11070:SF23">
    <property type="entry name" value="RECBCD ENZYME SUBUNIT RECB"/>
    <property type="match status" value="1"/>
</dbReference>
<dbReference type="GO" id="GO:0003677">
    <property type="term" value="F:DNA binding"/>
    <property type="evidence" value="ECO:0007669"/>
    <property type="project" value="InterPro"/>
</dbReference>
<keyword evidence="3 9" id="KW-0347">Helicase</keyword>
<evidence type="ECO:0000256" key="7">
    <source>
        <dbReference type="ARBA" id="ARBA00034808"/>
    </source>
</evidence>
<evidence type="ECO:0000256" key="2">
    <source>
        <dbReference type="ARBA" id="ARBA00022801"/>
    </source>
</evidence>
<evidence type="ECO:0000256" key="9">
    <source>
        <dbReference type="PROSITE-ProRule" id="PRU00560"/>
    </source>
</evidence>
<dbReference type="InterPro" id="IPR000212">
    <property type="entry name" value="DNA_helicase_UvrD/REP"/>
</dbReference>
<protein>
    <recommendedName>
        <fullName evidence="7">DNA 3'-5' helicase</fullName>
        <ecNumber evidence="7">5.6.2.4</ecNumber>
    </recommendedName>
</protein>
<dbReference type="GO" id="GO:0043138">
    <property type="term" value="F:3'-5' DNA helicase activity"/>
    <property type="evidence" value="ECO:0007669"/>
    <property type="project" value="UniProtKB-EC"/>
</dbReference>
<keyword evidence="2 9" id="KW-0378">Hydrolase</keyword>
<keyword evidence="4 9" id="KW-0067">ATP-binding</keyword>
<dbReference type="EMBL" id="CP097092">
    <property type="protein sequence ID" value="UQF78385.1"/>
    <property type="molecule type" value="Genomic_DNA"/>
</dbReference>
<dbReference type="GO" id="GO:0016787">
    <property type="term" value="F:hydrolase activity"/>
    <property type="evidence" value="ECO:0007669"/>
    <property type="project" value="UniProtKB-UniRule"/>
</dbReference>
<evidence type="ECO:0000313" key="12">
    <source>
        <dbReference type="Proteomes" id="UP000831562"/>
    </source>
</evidence>
<accession>A0A9E7DCD3</accession>
<sequence length="368" mass="41612">MTVKVIRRHLKNAQSSFNRDVFFADLEGVFEPKEDKSSTESNSTEDEAKCSSIQPNSELLAWQRWTKDLAQLYGLLERTRSVMSNDSLLALTNEAVSSEPVVKLLQKRWKLVMVDEFQDTDINQWNIIKKAFLSGSNENSPVKVITVGDDKQSIYSFRGADVENFRDARDLAQKDNNKMYVLNTNYRSDSCVVDAVNAITKELFEPESIMDVHTHINDRRLLGGNHNSSSKGLFIRTSETQLNKGNIPDDVVPVINYLLKTYSIKKDQNEPRPIEPSDIAVLVNTTNEAKEILSTLKDSRIPAVFTNTTSVFDEQAAKDWLDLLESLVSLSDQNLLKRVATGPFGIFEVNDLMNDSALDDNYYTVARI</sequence>
<dbReference type="GO" id="GO:0005524">
    <property type="term" value="F:ATP binding"/>
    <property type="evidence" value="ECO:0007669"/>
    <property type="project" value="UniProtKB-UniRule"/>
</dbReference>
<dbReference type="Proteomes" id="UP000831562">
    <property type="component" value="Chromosome"/>
</dbReference>
<comment type="catalytic activity">
    <reaction evidence="8">
        <text>ATP + H2O = ADP + phosphate + H(+)</text>
        <dbReference type="Rhea" id="RHEA:13065"/>
        <dbReference type="ChEBI" id="CHEBI:15377"/>
        <dbReference type="ChEBI" id="CHEBI:15378"/>
        <dbReference type="ChEBI" id="CHEBI:30616"/>
        <dbReference type="ChEBI" id="CHEBI:43474"/>
        <dbReference type="ChEBI" id="CHEBI:456216"/>
        <dbReference type="EC" id="5.6.2.4"/>
    </reaction>
</comment>
<keyword evidence="1 9" id="KW-0547">Nucleotide-binding</keyword>
<dbReference type="EC" id="5.6.2.4" evidence="7"/>
<evidence type="ECO:0000256" key="3">
    <source>
        <dbReference type="ARBA" id="ARBA00022806"/>
    </source>
</evidence>
<gene>
    <name evidence="11" type="ORF">M3I19_01435</name>
</gene>
<organism evidence="11 12">
    <name type="scientific">Lancefieldella parvula</name>
    <dbReference type="NCBI Taxonomy" id="1382"/>
    <lineage>
        <taxon>Bacteria</taxon>
        <taxon>Bacillati</taxon>
        <taxon>Actinomycetota</taxon>
        <taxon>Coriobacteriia</taxon>
        <taxon>Coriobacteriales</taxon>
        <taxon>Atopobiaceae</taxon>
        <taxon>Lancefieldella</taxon>
    </lineage>
</organism>
<comment type="catalytic activity">
    <reaction evidence="6">
        <text>Couples ATP hydrolysis with the unwinding of duplex DNA by translocating in the 3'-5' direction.</text>
        <dbReference type="EC" id="5.6.2.4"/>
    </reaction>
</comment>
<dbReference type="SUPFAM" id="SSF52540">
    <property type="entry name" value="P-loop containing nucleoside triphosphate hydrolases"/>
    <property type="match status" value="1"/>
</dbReference>
<dbReference type="GO" id="GO:0005829">
    <property type="term" value="C:cytosol"/>
    <property type="evidence" value="ECO:0007669"/>
    <property type="project" value="TreeGrafter"/>
</dbReference>
<dbReference type="InterPro" id="IPR014017">
    <property type="entry name" value="DNA_helicase_UvrD-like_C"/>
</dbReference>
<evidence type="ECO:0000256" key="8">
    <source>
        <dbReference type="ARBA" id="ARBA00048988"/>
    </source>
</evidence>
<dbReference type="AlphaFoldDB" id="A0A9E7DCD3"/>